<evidence type="ECO:0000259" key="1">
    <source>
        <dbReference type="PROSITE" id="PS50053"/>
    </source>
</evidence>
<dbReference type="EMBL" id="PDCK01000045">
    <property type="protein sequence ID" value="PRQ16819.1"/>
    <property type="molecule type" value="Genomic_DNA"/>
</dbReference>
<dbReference type="SUPFAM" id="SSF54236">
    <property type="entry name" value="Ubiquitin-like"/>
    <property type="match status" value="1"/>
</dbReference>
<keyword evidence="3" id="KW-1185">Reference proteome</keyword>
<name>A0A2P6P4G5_ROSCH</name>
<comment type="caution">
    <text evidence="2">The sequence shown here is derived from an EMBL/GenBank/DDBJ whole genome shotgun (WGS) entry which is preliminary data.</text>
</comment>
<dbReference type="InterPro" id="IPR029071">
    <property type="entry name" value="Ubiquitin-like_domsf"/>
</dbReference>
<dbReference type="Gene3D" id="3.10.20.90">
    <property type="entry name" value="Phosphatidylinositol 3-kinase Catalytic Subunit, Chain A, domain 1"/>
    <property type="match status" value="1"/>
</dbReference>
<dbReference type="OMA" id="EYVIHDS"/>
<sequence>MDPRLNFSPSILVMVRWEEEDFPMQIPLSATVMQVKLRISQEQGIAIPADRQELSLENGTWLQSDAMTVQQYGISHGSVLTLLRKIAVTIRIADQYSLGLIVNEEITVATLKDYLYGHGVDIENKALEMKYEGNIIVLDDRSYLWASGIEEGTCLSLV</sequence>
<accession>A0A2P6P4G5</accession>
<dbReference type="CDD" id="cd17039">
    <property type="entry name" value="Ubl_ubiquitin_like"/>
    <property type="match status" value="1"/>
</dbReference>
<dbReference type="Proteomes" id="UP000238479">
    <property type="component" value="Chromosome 7"/>
</dbReference>
<gene>
    <name evidence="2" type="ORF">RchiOBHm_Chr7g0188341</name>
</gene>
<reference evidence="2 3" key="1">
    <citation type="journal article" date="2018" name="Nat. Genet.">
        <title>The Rosa genome provides new insights in the design of modern roses.</title>
        <authorList>
            <person name="Bendahmane M."/>
        </authorList>
    </citation>
    <scope>NUCLEOTIDE SEQUENCE [LARGE SCALE GENOMIC DNA]</scope>
    <source>
        <strain evidence="3">cv. Old Blush</strain>
    </source>
</reference>
<evidence type="ECO:0000313" key="3">
    <source>
        <dbReference type="Proteomes" id="UP000238479"/>
    </source>
</evidence>
<proteinExistence type="predicted"/>
<dbReference type="STRING" id="74649.A0A2P6P4G5"/>
<dbReference type="PROSITE" id="PS50053">
    <property type="entry name" value="UBIQUITIN_2"/>
    <property type="match status" value="1"/>
</dbReference>
<dbReference type="Gramene" id="PRQ16819">
    <property type="protein sequence ID" value="PRQ16819"/>
    <property type="gene ID" value="RchiOBHm_Chr7g0188341"/>
</dbReference>
<dbReference type="SMART" id="SM00213">
    <property type="entry name" value="UBQ"/>
    <property type="match status" value="1"/>
</dbReference>
<feature type="domain" description="Ubiquitin-like" evidence="1">
    <location>
        <begin position="9"/>
        <end position="85"/>
    </location>
</feature>
<dbReference type="InterPro" id="IPR000626">
    <property type="entry name" value="Ubiquitin-like_dom"/>
</dbReference>
<evidence type="ECO:0000313" key="2">
    <source>
        <dbReference type="EMBL" id="PRQ16819.1"/>
    </source>
</evidence>
<protein>
    <recommendedName>
        <fullName evidence="1">Ubiquitin-like domain-containing protein</fullName>
    </recommendedName>
</protein>
<dbReference type="AlphaFoldDB" id="A0A2P6P4G5"/>
<organism evidence="2 3">
    <name type="scientific">Rosa chinensis</name>
    <name type="common">China rose</name>
    <dbReference type="NCBI Taxonomy" id="74649"/>
    <lineage>
        <taxon>Eukaryota</taxon>
        <taxon>Viridiplantae</taxon>
        <taxon>Streptophyta</taxon>
        <taxon>Embryophyta</taxon>
        <taxon>Tracheophyta</taxon>
        <taxon>Spermatophyta</taxon>
        <taxon>Magnoliopsida</taxon>
        <taxon>eudicotyledons</taxon>
        <taxon>Gunneridae</taxon>
        <taxon>Pentapetalae</taxon>
        <taxon>rosids</taxon>
        <taxon>fabids</taxon>
        <taxon>Rosales</taxon>
        <taxon>Rosaceae</taxon>
        <taxon>Rosoideae</taxon>
        <taxon>Rosoideae incertae sedis</taxon>
        <taxon>Rosa</taxon>
    </lineage>
</organism>
<dbReference type="Pfam" id="PF00240">
    <property type="entry name" value="ubiquitin"/>
    <property type="match status" value="1"/>
</dbReference>